<dbReference type="PROSITE" id="PS00108">
    <property type="entry name" value="PROTEIN_KINASE_ST"/>
    <property type="match status" value="1"/>
</dbReference>
<dbReference type="InterPro" id="IPR008271">
    <property type="entry name" value="Ser/Thr_kinase_AS"/>
</dbReference>
<dbReference type="InterPro" id="IPR011009">
    <property type="entry name" value="Kinase-like_dom_sf"/>
</dbReference>
<dbReference type="Proteomes" id="UP000075714">
    <property type="component" value="Unassembled WGS sequence"/>
</dbReference>
<keyword evidence="3" id="KW-1185">Reference proteome</keyword>
<dbReference type="Pfam" id="PF00069">
    <property type="entry name" value="Pkinase"/>
    <property type="match status" value="1"/>
</dbReference>
<dbReference type="EMBL" id="LSYV01000167">
    <property type="protein sequence ID" value="KXZ42286.1"/>
    <property type="molecule type" value="Genomic_DNA"/>
</dbReference>
<dbReference type="OrthoDB" id="1924919at2759"/>
<comment type="caution">
    <text evidence="2">The sequence shown here is derived from an EMBL/GenBank/DDBJ whole genome shotgun (WGS) entry which is preliminary data.</text>
</comment>
<accession>A0A150FXF6</accession>
<dbReference type="PANTHER" id="PTHR24361">
    <property type="entry name" value="MITOGEN-ACTIVATED KINASE KINASE KINASE"/>
    <property type="match status" value="1"/>
</dbReference>
<evidence type="ECO:0000259" key="1">
    <source>
        <dbReference type="PROSITE" id="PS50011"/>
    </source>
</evidence>
<evidence type="ECO:0000313" key="2">
    <source>
        <dbReference type="EMBL" id="KXZ42286.1"/>
    </source>
</evidence>
<dbReference type="GO" id="GO:0005737">
    <property type="term" value="C:cytoplasm"/>
    <property type="evidence" value="ECO:0007669"/>
    <property type="project" value="TreeGrafter"/>
</dbReference>
<protein>
    <recommendedName>
        <fullName evidence="1">Protein kinase domain-containing protein</fullName>
    </recommendedName>
</protein>
<name>A0A150FXF6_GONPE</name>
<dbReference type="SUPFAM" id="SSF56112">
    <property type="entry name" value="Protein kinase-like (PK-like)"/>
    <property type="match status" value="1"/>
</dbReference>
<feature type="domain" description="Protein kinase" evidence="1">
    <location>
        <begin position="4"/>
        <end position="161"/>
    </location>
</feature>
<dbReference type="InterPro" id="IPR053235">
    <property type="entry name" value="Ser_Thr_kinase"/>
</dbReference>
<dbReference type="AlphaFoldDB" id="A0A150FXF6"/>
<dbReference type="GO" id="GO:0005524">
    <property type="term" value="F:ATP binding"/>
    <property type="evidence" value="ECO:0007669"/>
    <property type="project" value="InterPro"/>
</dbReference>
<reference evidence="3" key="1">
    <citation type="journal article" date="2016" name="Nat. Commun.">
        <title>The Gonium pectorale genome demonstrates co-option of cell cycle regulation during the evolution of multicellularity.</title>
        <authorList>
            <person name="Hanschen E.R."/>
            <person name="Marriage T.N."/>
            <person name="Ferris P.J."/>
            <person name="Hamaji T."/>
            <person name="Toyoda A."/>
            <person name="Fujiyama A."/>
            <person name="Neme R."/>
            <person name="Noguchi H."/>
            <person name="Minakuchi Y."/>
            <person name="Suzuki M."/>
            <person name="Kawai-Toyooka H."/>
            <person name="Smith D.R."/>
            <person name="Sparks H."/>
            <person name="Anderson J."/>
            <person name="Bakaric R."/>
            <person name="Luria V."/>
            <person name="Karger A."/>
            <person name="Kirschner M.W."/>
            <person name="Durand P.M."/>
            <person name="Michod R.E."/>
            <person name="Nozaki H."/>
            <person name="Olson B.J."/>
        </authorList>
    </citation>
    <scope>NUCLEOTIDE SEQUENCE [LARGE SCALE GENOMIC DNA]</scope>
    <source>
        <strain evidence="3">NIES-2863</strain>
    </source>
</reference>
<sequence>MRSAELVKHIGSGAFGSVDLVDVTRPDGSLARVARKTQLNSGEASARLVNQEARGMSLAAEGSPFVLKMLGAFKRATTLELFTEYAEGGSLDQKLDAAYRRCPQRDERPHLLLPLRRVAFCTLHALSGLHARGMAHLDIKPDNLLLGGAYAHGSATYLPAG</sequence>
<dbReference type="InterPro" id="IPR000719">
    <property type="entry name" value="Prot_kinase_dom"/>
</dbReference>
<dbReference type="STRING" id="33097.A0A150FXF6"/>
<proteinExistence type="predicted"/>
<gene>
    <name evidence="2" type="ORF">GPECTOR_167g167</name>
</gene>
<dbReference type="GO" id="GO:0004674">
    <property type="term" value="F:protein serine/threonine kinase activity"/>
    <property type="evidence" value="ECO:0007669"/>
    <property type="project" value="TreeGrafter"/>
</dbReference>
<dbReference type="PROSITE" id="PS50011">
    <property type="entry name" value="PROTEIN_KINASE_DOM"/>
    <property type="match status" value="1"/>
</dbReference>
<dbReference type="Gene3D" id="1.10.510.10">
    <property type="entry name" value="Transferase(Phosphotransferase) domain 1"/>
    <property type="match status" value="1"/>
</dbReference>
<evidence type="ECO:0000313" key="3">
    <source>
        <dbReference type="Proteomes" id="UP000075714"/>
    </source>
</evidence>
<organism evidence="2 3">
    <name type="scientific">Gonium pectorale</name>
    <name type="common">Green alga</name>
    <dbReference type="NCBI Taxonomy" id="33097"/>
    <lineage>
        <taxon>Eukaryota</taxon>
        <taxon>Viridiplantae</taxon>
        <taxon>Chlorophyta</taxon>
        <taxon>core chlorophytes</taxon>
        <taxon>Chlorophyceae</taxon>
        <taxon>CS clade</taxon>
        <taxon>Chlamydomonadales</taxon>
        <taxon>Volvocaceae</taxon>
        <taxon>Gonium</taxon>
    </lineage>
</organism>